<reference evidence="4 5" key="1">
    <citation type="journal article" date="2015" name="Proc. Natl. Acad. Sci. U.S.A.">
        <title>Expanded metabolic versatility of ubiquitous nitrite-oxidizing bacteria from the genus Nitrospira.</title>
        <authorList>
            <person name="Koch H."/>
            <person name="Lucker S."/>
            <person name="Albertsen M."/>
            <person name="Kitzinger K."/>
            <person name="Herbold C."/>
            <person name="Spieck E."/>
            <person name="Nielsen P.H."/>
            <person name="Wagner M."/>
            <person name="Daims H."/>
        </authorList>
    </citation>
    <scope>NUCLEOTIDE SEQUENCE [LARGE SCALE GENOMIC DNA]</scope>
    <source>
        <strain evidence="4 5">NSP M-1</strain>
    </source>
</reference>
<dbReference type="SUPFAM" id="SSF53474">
    <property type="entry name" value="alpha/beta-Hydrolases"/>
    <property type="match status" value="1"/>
</dbReference>
<dbReference type="Proteomes" id="UP000069205">
    <property type="component" value="Chromosome"/>
</dbReference>
<protein>
    <submittedName>
        <fullName evidence="4">Carboxylesterase NlhH</fullName>
        <ecNumber evidence="4">3.1.1.1</ecNumber>
    </submittedName>
</protein>
<dbReference type="Pfam" id="PF07859">
    <property type="entry name" value="Abhydrolase_3"/>
    <property type="match status" value="1"/>
</dbReference>
<dbReference type="GO" id="GO:0106435">
    <property type="term" value="F:carboxylesterase activity"/>
    <property type="evidence" value="ECO:0007669"/>
    <property type="project" value="UniProtKB-EC"/>
</dbReference>
<evidence type="ECO:0000256" key="2">
    <source>
        <dbReference type="ARBA" id="ARBA00022801"/>
    </source>
</evidence>
<evidence type="ECO:0000313" key="4">
    <source>
        <dbReference type="EMBL" id="ALA59242.1"/>
    </source>
</evidence>
<dbReference type="AlphaFoldDB" id="A0A0K2GF57"/>
<dbReference type="PATRIC" id="fig|42253.5.peg.2801"/>
<organism evidence="4 5">
    <name type="scientific">Nitrospira moscoviensis</name>
    <dbReference type="NCBI Taxonomy" id="42253"/>
    <lineage>
        <taxon>Bacteria</taxon>
        <taxon>Pseudomonadati</taxon>
        <taxon>Nitrospirota</taxon>
        <taxon>Nitrospiria</taxon>
        <taxon>Nitrospirales</taxon>
        <taxon>Nitrospiraceae</taxon>
        <taxon>Nitrospira</taxon>
    </lineage>
</organism>
<dbReference type="STRING" id="42253.NITMOv2_2834"/>
<evidence type="ECO:0000256" key="1">
    <source>
        <dbReference type="ARBA" id="ARBA00010515"/>
    </source>
</evidence>
<evidence type="ECO:0000259" key="3">
    <source>
        <dbReference type="Pfam" id="PF07859"/>
    </source>
</evidence>
<dbReference type="PANTHER" id="PTHR48081">
    <property type="entry name" value="AB HYDROLASE SUPERFAMILY PROTEIN C4A8.06C"/>
    <property type="match status" value="1"/>
</dbReference>
<dbReference type="FunFam" id="3.40.50.1820:FF:000089">
    <property type="entry name" value="Alpha/beta hydrolase"/>
    <property type="match status" value="1"/>
</dbReference>
<dbReference type="OrthoDB" id="9815425at2"/>
<comment type="similarity">
    <text evidence="1">Belongs to the 'GDXG' lipolytic enzyme family.</text>
</comment>
<name>A0A0K2GF57_NITMO</name>
<proteinExistence type="inferred from homology"/>
<feature type="domain" description="Alpha/beta hydrolase fold-3" evidence="3">
    <location>
        <begin position="138"/>
        <end position="343"/>
    </location>
</feature>
<dbReference type="InterPro" id="IPR050300">
    <property type="entry name" value="GDXG_lipolytic_enzyme"/>
</dbReference>
<dbReference type="Gene3D" id="3.40.50.1820">
    <property type="entry name" value="alpha/beta hydrolase"/>
    <property type="match status" value="1"/>
</dbReference>
<gene>
    <name evidence="4" type="primary">nlhH</name>
    <name evidence="4" type="ORF">NITMOv2_2834</name>
</gene>
<dbReference type="ESTHER" id="9bact-a0a0k2gf57">
    <property type="family name" value="Hormone-sensitive_lipase_like"/>
</dbReference>
<evidence type="ECO:0000313" key="5">
    <source>
        <dbReference type="Proteomes" id="UP000069205"/>
    </source>
</evidence>
<sequence length="385" mass="41895">MTNTICGIAGAVVAVLTLAACQSSTETYGGRERTAVEPPQEHTKQAVAATKERADPEMAAVLREYQELDPKPLTSLSAEEARRQPTVAQAVKEVLKEQDKSTDPQPIARIENRTIPGPGGPIPVRIYTPSGYGPFPVIVYYHGGGWVIATVDTYDASARALANATNAIVMSVEYRKAPEHRFPAAHEDAYAAYKWALRNAQEIDGDPRLVAVAGESAGGNLAAGVSLMARQRRLPLPVHQVLIYPVTGYDFSTPSYEENADARPLNKAMMQWFFEKYLQSPSDAGDPRISLVEADPAGLPPTTVITAGIDPLRSDGRRYAERLRRAGVPVTYRNFEGVTHEFFGMGAVVPDARQAVQLAAKDLNQSFDEVEQPLRSSSASGYRRE</sequence>
<dbReference type="InterPro" id="IPR013094">
    <property type="entry name" value="AB_hydrolase_3"/>
</dbReference>
<dbReference type="EMBL" id="CP011801">
    <property type="protein sequence ID" value="ALA59242.1"/>
    <property type="molecule type" value="Genomic_DNA"/>
</dbReference>
<dbReference type="EC" id="3.1.1.1" evidence="4"/>
<keyword evidence="5" id="KW-1185">Reference proteome</keyword>
<dbReference type="KEGG" id="nmv:NITMOv2_2834"/>
<accession>A0A0K2GF57</accession>
<dbReference type="InterPro" id="IPR029058">
    <property type="entry name" value="AB_hydrolase_fold"/>
</dbReference>
<dbReference type="PANTHER" id="PTHR48081:SF8">
    <property type="entry name" value="ALPHA_BETA HYDROLASE FOLD-3 DOMAIN-CONTAINING PROTEIN-RELATED"/>
    <property type="match status" value="1"/>
</dbReference>
<keyword evidence="2 4" id="KW-0378">Hydrolase</keyword>
<dbReference type="RefSeq" id="WP_083447996.1">
    <property type="nucleotide sequence ID" value="NZ_CP011801.1"/>
</dbReference>